<feature type="transmembrane region" description="Helical" evidence="12">
    <location>
        <begin position="41"/>
        <end position="61"/>
    </location>
</feature>
<dbReference type="InterPro" id="IPR022924">
    <property type="entry name" value="Cardiolipin_synthase"/>
</dbReference>
<keyword evidence="10 12" id="KW-0594">Phospholipid biosynthesis</keyword>
<dbReference type="CDD" id="cd09112">
    <property type="entry name" value="PLDc_CLS_2"/>
    <property type="match status" value="1"/>
</dbReference>
<gene>
    <name evidence="15" type="primary">cls</name>
    <name evidence="15" type="ORF">NW209_10015</name>
</gene>
<dbReference type="EMBL" id="JANRHJ010000010">
    <property type="protein sequence ID" value="MCR8874345.1"/>
    <property type="molecule type" value="Genomic_DNA"/>
</dbReference>
<dbReference type="GO" id="GO:0032049">
    <property type="term" value="P:cardiolipin biosynthetic process"/>
    <property type="evidence" value="ECO:0007669"/>
    <property type="project" value="UniProtKB-UniRule"/>
</dbReference>
<dbReference type="RefSeq" id="WP_235301282.1">
    <property type="nucleotide sequence ID" value="NZ_CALULB010000019.1"/>
</dbReference>
<keyword evidence="11 12" id="KW-1208">Phospholipid metabolism</keyword>
<comment type="catalytic activity">
    <reaction evidence="12">
        <text>2 a 1,2-diacyl-sn-glycero-3-phospho-(1'-sn-glycerol) = a cardiolipin + glycerol</text>
        <dbReference type="Rhea" id="RHEA:31451"/>
        <dbReference type="ChEBI" id="CHEBI:17754"/>
        <dbReference type="ChEBI" id="CHEBI:62237"/>
        <dbReference type="ChEBI" id="CHEBI:64716"/>
    </reaction>
</comment>
<evidence type="ECO:0000256" key="2">
    <source>
        <dbReference type="ARBA" id="ARBA00022475"/>
    </source>
</evidence>
<dbReference type="SMART" id="SM00155">
    <property type="entry name" value="PLDc"/>
    <property type="match status" value="2"/>
</dbReference>
<evidence type="ECO:0000256" key="5">
    <source>
        <dbReference type="ARBA" id="ARBA00022692"/>
    </source>
</evidence>
<keyword evidence="6" id="KW-0677">Repeat</keyword>
<dbReference type="InterPro" id="IPR027379">
    <property type="entry name" value="CLS_N"/>
</dbReference>
<comment type="function">
    <text evidence="12">Catalyzes the reversible phosphatidyl group transfer from one phosphatidylglycerol molecule to another to form cardiolipin (CL) (diphosphatidylglycerol) and glycerol.</text>
</comment>
<keyword evidence="5 12" id="KW-0812">Transmembrane</keyword>
<comment type="caution">
    <text evidence="15">The sequence shown here is derived from an EMBL/GenBank/DDBJ whole genome shotgun (WGS) entry which is preliminary data.</text>
</comment>
<dbReference type="SUPFAM" id="SSF56024">
    <property type="entry name" value="Phospholipase D/nuclease"/>
    <property type="match status" value="2"/>
</dbReference>
<keyword evidence="8 12" id="KW-0443">Lipid metabolism</keyword>
<dbReference type="AlphaFoldDB" id="A0AAW5N6G8"/>
<evidence type="ECO:0000256" key="12">
    <source>
        <dbReference type="HAMAP-Rule" id="MF_01916"/>
    </source>
</evidence>
<dbReference type="PANTHER" id="PTHR21248">
    <property type="entry name" value="CARDIOLIPIN SYNTHASE"/>
    <property type="match status" value="1"/>
</dbReference>
<feature type="active site" evidence="12">
    <location>
        <position position="223"/>
    </location>
</feature>
<dbReference type="CDD" id="cd09110">
    <property type="entry name" value="PLDc_CLS_1"/>
    <property type="match status" value="1"/>
</dbReference>
<evidence type="ECO:0000256" key="9">
    <source>
        <dbReference type="ARBA" id="ARBA00023136"/>
    </source>
</evidence>
<dbReference type="PANTHER" id="PTHR21248:SF22">
    <property type="entry name" value="PHOSPHOLIPASE D"/>
    <property type="match status" value="1"/>
</dbReference>
<feature type="active site" evidence="12">
    <location>
        <position position="221"/>
    </location>
</feature>
<dbReference type="NCBIfam" id="TIGR04265">
    <property type="entry name" value="bac_cardiolipin"/>
    <property type="match status" value="1"/>
</dbReference>
<keyword evidence="9 12" id="KW-0472">Membrane</keyword>
<accession>A0AAW5N6G8</accession>
<evidence type="ECO:0000256" key="6">
    <source>
        <dbReference type="ARBA" id="ARBA00022737"/>
    </source>
</evidence>
<keyword evidence="7 12" id="KW-1133">Transmembrane helix</keyword>
<evidence type="ECO:0000256" key="10">
    <source>
        <dbReference type="ARBA" id="ARBA00023209"/>
    </source>
</evidence>
<dbReference type="Pfam" id="PF13091">
    <property type="entry name" value="PLDc_2"/>
    <property type="match status" value="2"/>
</dbReference>
<evidence type="ECO:0000313" key="15">
    <source>
        <dbReference type="EMBL" id="MCR8874345.1"/>
    </source>
</evidence>
<comment type="subcellular location">
    <subcellularLocation>
        <location evidence="1 12">Cell membrane</location>
        <topology evidence="1 12">Multi-pass membrane protein</topology>
    </subcellularLocation>
</comment>
<keyword evidence="16" id="KW-1185">Reference proteome</keyword>
<keyword evidence="2 12" id="KW-1003">Cell membrane</keyword>
<evidence type="ECO:0000256" key="1">
    <source>
        <dbReference type="ARBA" id="ARBA00004651"/>
    </source>
</evidence>
<dbReference type="GO" id="GO:0005886">
    <property type="term" value="C:plasma membrane"/>
    <property type="evidence" value="ECO:0007669"/>
    <property type="project" value="UniProtKB-SubCell"/>
</dbReference>
<evidence type="ECO:0000256" key="11">
    <source>
        <dbReference type="ARBA" id="ARBA00023264"/>
    </source>
</evidence>
<name>A0AAW5N6G8_9BACT</name>
<feature type="transmembrane region" description="Helical" evidence="12">
    <location>
        <begin position="12"/>
        <end position="32"/>
    </location>
</feature>
<feature type="active site" evidence="12">
    <location>
        <position position="228"/>
    </location>
</feature>
<dbReference type="Pfam" id="PF13396">
    <property type="entry name" value="PLDc_N"/>
    <property type="match status" value="1"/>
</dbReference>
<evidence type="ECO:0000256" key="7">
    <source>
        <dbReference type="ARBA" id="ARBA00022989"/>
    </source>
</evidence>
<dbReference type="Gene3D" id="3.30.870.10">
    <property type="entry name" value="Endonuclease Chain A"/>
    <property type="match status" value="2"/>
</dbReference>
<evidence type="ECO:0000256" key="4">
    <source>
        <dbReference type="ARBA" id="ARBA00022679"/>
    </source>
</evidence>
<protein>
    <recommendedName>
        <fullName evidence="12 13">Cardiolipin synthase</fullName>
        <shortName evidence="12">CL synthase</shortName>
        <ecNumber evidence="12 13">2.7.8.-</ecNumber>
    </recommendedName>
</protein>
<dbReference type="PROSITE" id="PS50035">
    <property type="entry name" value="PLD"/>
    <property type="match status" value="2"/>
</dbReference>
<feature type="active site" evidence="12">
    <location>
        <position position="396"/>
    </location>
</feature>
<evidence type="ECO:0000256" key="3">
    <source>
        <dbReference type="ARBA" id="ARBA00022516"/>
    </source>
</evidence>
<keyword evidence="3 12" id="KW-0444">Lipid biosynthesis</keyword>
<evidence type="ECO:0000256" key="13">
    <source>
        <dbReference type="NCBIfam" id="TIGR04265"/>
    </source>
</evidence>
<feature type="active site" evidence="12">
    <location>
        <position position="403"/>
    </location>
</feature>
<feature type="domain" description="PLD phosphodiesterase" evidence="14">
    <location>
        <begin position="216"/>
        <end position="243"/>
    </location>
</feature>
<comment type="similarity">
    <text evidence="12">Belongs to the phospholipase D family. Cardiolipin synthase subfamily.</text>
</comment>
<dbReference type="InterPro" id="IPR025202">
    <property type="entry name" value="PLD-like_dom"/>
</dbReference>
<feature type="active site" evidence="12">
    <location>
        <position position="398"/>
    </location>
</feature>
<keyword evidence="4 12" id="KW-0808">Transferase</keyword>
<dbReference type="GO" id="GO:0008808">
    <property type="term" value="F:cardiolipin synthase activity"/>
    <property type="evidence" value="ECO:0007669"/>
    <property type="project" value="UniProtKB-UniRule"/>
</dbReference>
<reference evidence="15 16" key="1">
    <citation type="submission" date="2022-08" db="EMBL/GenBank/DDBJ databases">
        <authorList>
            <person name="Zeman M."/>
            <person name="Kubasova T."/>
        </authorList>
    </citation>
    <scope>NUCLEOTIDE SEQUENCE [LARGE SCALE GENOMIC DNA]</scope>
    <source>
        <strain evidence="15 16">ET62</strain>
    </source>
</reference>
<evidence type="ECO:0000259" key="14">
    <source>
        <dbReference type="PROSITE" id="PS50035"/>
    </source>
</evidence>
<dbReference type="InterPro" id="IPR030874">
    <property type="entry name" value="Cardiolipin_synth_Firmi"/>
</dbReference>
<proteinExistence type="inferred from homology"/>
<sequence>MTDFSLLGEAAYVVFYILYFSLIFSIALVIILDNRNPVKTMAWILVLFFLPVVGLVFYFFFGRSTRKERLISRKGYSRLRKRPMAEFQAQLSLPVSKDQHILMGFFRRTCNALTFEGNALAIHTDGASMLLDLIREVSKARHHIHLEFYIFENDATGRLLRDILIDKAREGVKIRVLYDDVGCWKVDRAFYEQMLFEGIDAQSFLKVRFPQFTSKVNYRNHRKIVVIDGKVGFIGGMNIADRYIKGTSWGPWRDTHVKLSGKAVYGLQTAFLTDWYVVDRTLLTGEVFYPKMREKGTVVAQIVTSDPVGEWREMMQGIMMAISSARKYFYVQTPYLLPTEQILTALQTAALAGIDVRIMIPKKADTWLTHKGSFSYLDMLMKAGVRIYLYRKGFLHSKLMVSDDRWSTVGSTNMDFRSFEHNFEANAFFYDKETALALKNIFLEDQKKCMFLVPKMWAARSWSNRFTESVVRLLAPLL</sequence>
<organism evidence="15 16">
    <name type="scientific">Phocaeicola barnesiae</name>
    <dbReference type="NCBI Taxonomy" id="376804"/>
    <lineage>
        <taxon>Bacteria</taxon>
        <taxon>Pseudomonadati</taxon>
        <taxon>Bacteroidota</taxon>
        <taxon>Bacteroidia</taxon>
        <taxon>Bacteroidales</taxon>
        <taxon>Bacteroidaceae</taxon>
        <taxon>Phocaeicola</taxon>
    </lineage>
</organism>
<dbReference type="InterPro" id="IPR001736">
    <property type="entry name" value="PLipase_D/transphosphatidylase"/>
</dbReference>
<evidence type="ECO:0000256" key="8">
    <source>
        <dbReference type="ARBA" id="ARBA00023098"/>
    </source>
</evidence>
<evidence type="ECO:0000313" key="16">
    <source>
        <dbReference type="Proteomes" id="UP001204579"/>
    </source>
</evidence>
<dbReference type="EC" id="2.7.8.-" evidence="12 13"/>
<dbReference type="Proteomes" id="UP001204579">
    <property type="component" value="Unassembled WGS sequence"/>
</dbReference>
<feature type="domain" description="PLD phosphodiesterase" evidence="14">
    <location>
        <begin position="391"/>
        <end position="418"/>
    </location>
</feature>
<dbReference type="HAMAP" id="MF_01916">
    <property type="entry name" value="Cardiolipin_synth_Cls"/>
    <property type="match status" value="1"/>
</dbReference>